<evidence type="ECO:0000256" key="3">
    <source>
        <dbReference type="ARBA" id="ARBA00022475"/>
    </source>
</evidence>
<feature type="region of interest" description="Disordered" evidence="16">
    <location>
        <begin position="860"/>
        <end position="887"/>
    </location>
</feature>
<dbReference type="FunFam" id="3.40.190.10:FF:000060">
    <property type="entry name" value="Glutamate receptor ionotropic, kainate 1"/>
    <property type="match status" value="1"/>
</dbReference>
<reference evidence="19" key="2">
    <citation type="submission" date="2022-06" db="UniProtKB">
        <authorList>
            <consortium name="EnsemblMetazoa"/>
        </authorList>
    </citation>
    <scope>IDENTIFICATION</scope>
    <source>
        <strain evidence="19">PS312</strain>
    </source>
</reference>
<dbReference type="Proteomes" id="UP000005239">
    <property type="component" value="Unassembled WGS sequence"/>
</dbReference>
<feature type="chain" id="PRO_5043332725" evidence="18">
    <location>
        <begin position="19"/>
        <end position="887"/>
    </location>
</feature>
<feature type="transmembrane region" description="Helical" evidence="17">
    <location>
        <begin position="784"/>
        <end position="804"/>
    </location>
</feature>
<evidence type="ECO:0000256" key="12">
    <source>
        <dbReference type="ARBA" id="ARBA00023257"/>
    </source>
</evidence>
<dbReference type="EnsemblMetazoa" id="PPA14229.1">
    <property type="protein sequence ID" value="PPA14229.1"/>
    <property type="gene ID" value="WBGene00103783"/>
</dbReference>
<keyword evidence="7" id="KW-0770">Synapse</keyword>
<keyword evidence="3" id="KW-1003">Cell membrane</keyword>
<dbReference type="SUPFAM" id="SSF53850">
    <property type="entry name" value="Periplasmic binding protein-like II"/>
    <property type="match status" value="1"/>
</dbReference>
<dbReference type="InterPro" id="IPR028082">
    <property type="entry name" value="Peripla_BP_I"/>
</dbReference>
<dbReference type="SMART" id="SM00079">
    <property type="entry name" value="PBPe"/>
    <property type="match status" value="1"/>
</dbReference>
<keyword evidence="14" id="KW-0407">Ion channel</keyword>
<dbReference type="GO" id="GO:1904315">
    <property type="term" value="F:transmitter-gated monoatomic ion channel activity involved in regulation of postsynaptic membrane potential"/>
    <property type="evidence" value="ECO:0000318"/>
    <property type="project" value="GO_Central"/>
</dbReference>
<accession>A0A8R1YCR9</accession>
<evidence type="ECO:0000313" key="20">
    <source>
        <dbReference type="Proteomes" id="UP000005239"/>
    </source>
</evidence>
<evidence type="ECO:0000256" key="16">
    <source>
        <dbReference type="SAM" id="MobiDB-lite"/>
    </source>
</evidence>
<evidence type="ECO:0000256" key="9">
    <source>
        <dbReference type="ARBA" id="ARBA00023136"/>
    </source>
</evidence>
<evidence type="ECO:0000256" key="15">
    <source>
        <dbReference type="ARBA" id="ARBA00034104"/>
    </source>
</evidence>
<name>A0A2A6CR48_PRIPA</name>
<sequence length="887" mass="99911">MNFFFLLAVSLFLPLTISLRLAVSSDVDLDAVRIFTSHLKPSSLLHFFHPLPVYNSTESLCSCVSSGAFAAILPFSSWTSHLILSSLANKIGLFTLSVTPPRPSRLPSVTSLHPSQSALSQPILALLTQYFNASGNAEVAILYDNPEDTEFFQYLLTYPIQAYLVKLPDKGNDDFKPALKHVSIKLGVPQMVIYLSPSRIPSLIRQADTMNMCTSHYHYILASLDAPSLPLHSRENQSDTHSDAYTCNITTFSLYSPHDSKVNEIRSILSKEGYAKIPYQGLTTELVLLWDVITMIVETVERVGVHGEPSCDEHIDEWEHGEKMTEYAEQLHLSGVSGLLLFDSRTGQRVNDTIRVWTTSSNGRMEQISEWSGSEGRFIMNISTHGHSTQKKKKTLENHTLSVTVYLEEPFVMKRTPKDGEILEGNDRYEGYCIDLLKMISNILKFDYILYEVPDRAYGIREASGKWNGMVGELQSGEADLAVASLTISYSRTAVIDFTVPYMHLGISILFRRTERVIITLDVSCPSISHCLVECIPGLSHHFHSHFVPVQNIERDETTGTYRSIKNQFTLRNAFWFAVSSLMQQGSELSPRAGSVRIATAAWWMFTLILISSYTANLAAFLTTRRMASPIENADDLSKQTKIKFGTLGRGSTMTFFNESRVDTYERMWKMMNSAPGLFVESSAEGIARVRSGDYAYLMESSMLEYAVERDCRLVQIGGLLDQKGYGIGLPKGSPYREPISTAILQLQEKTLLTELKEKWWKDSSVVCDRPSSAKSDETETDSIAGVFVLLLFGMLLSILIAVIERFTRSCRKKDQNEQNAPLERSLWLQLRDSLWERRRENESLKRTIDTLIRENFHDGRPQSSYENSHALAISETEGTETKEDTA</sequence>
<evidence type="ECO:0000256" key="1">
    <source>
        <dbReference type="ARBA" id="ARBA00008685"/>
    </source>
</evidence>
<dbReference type="InterPro" id="IPR001828">
    <property type="entry name" value="ANF_lig-bd_rcpt"/>
</dbReference>
<dbReference type="GO" id="GO:0035249">
    <property type="term" value="P:synaptic transmission, glutamatergic"/>
    <property type="evidence" value="ECO:0000318"/>
    <property type="project" value="GO_Central"/>
</dbReference>
<dbReference type="OrthoDB" id="5984008at2759"/>
<dbReference type="Gene3D" id="3.40.50.2300">
    <property type="match status" value="2"/>
</dbReference>
<evidence type="ECO:0000313" key="19">
    <source>
        <dbReference type="EnsemblMetazoa" id="PPA14229.1"/>
    </source>
</evidence>
<dbReference type="InterPro" id="IPR019594">
    <property type="entry name" value="Glu/Gly-bd"/>
</dbReference>
<keyword evidence="12" id="KW-0628">Postsynaptic cell membrane</keyword>
<keyword evidence="8" id="KW-0406">Ion transport</keyword>
<dbReference type="AlphaFoldDB" id="A0A2A6CR48"/>
<dbReference type="CDD" id="cd13714">
    <property type="entry name" value="PBP2_iGluR_Kainate"/>
    <property type="match status" value="1"/>
</dbReference>
<evidence type="ECO:0000256" key="18">
    <source>
        <dbReference type="SAM" id="SignalP"/>
    </source>
</evidence>
<dbReference type="InterPro" id="IPR001320">
    <property type="entry name" value="Iontro_rcpt_C"/>
</dbReference>
<keyword evidence="9 17" id="KW-0472">Membrane</keyword>
<comment type="subcellular location">
    <subcellularLocation>
        <location evidence="15">Postsynaptic cell membrane</location>
        <topology evidence="15">Multi-pass membrane protein</topology>
    </subcellularLocation>
</comment>
<evidence type="ECO:0000256" key="4">
    <source>
        <dbReference type="ARBA" id="ARBA00022692"/>
    </source>
</evidence>
<dbReference type="GO" id="GO:0120169">
    <property type="term" value="P:detection of cold stimulus involved in thermoception"/>
    <property type="evidence" value="ECO:0007669"/>
    <property type="project" value="EnsemblMetazoa"/>
</dbReference>
<dbReference type="GO" id="GO:0098839">
    <property type="term" value="C:postsynaptic density membrane"/>
    <property type="evidence" value="ECO:0000318"/>
    <property type="project" value="GO_Central"/>
</dbReference>
<dbReference type="GO" id="GO:0050804">
    <property type="term" value="P:modulation of chemical synaptic transmission"/>
    <property type="evidence" value="ECO:0000318"/>
    <property type="project" value="GO_Central"/>
</dbReference>
<dbReference type="Pfam" id="PF00060">
    <property type="entry name" value="Lig_chan"/>
    <property type="match status" value="1"/>
</dbReference>
<reference evidence="20" key="1">
    <citation type="journal article" date="2008" name="Nat. Genet.">
        <title>The Pristionchus pacificus genome provides a unique perspective on nematode lifestyle and parasitism.</title>
        <authorList>
            <person name="Dieterich C."/>
            <person name="Clifton S.W."/>
            <person name="Schuster L.N."/>
            <person name="Chinwalla A."/>
            <person name="Delehaunty K."/>
            <person name="Dinkelacker I."/>
            <person name="Fulton L."/>
            <person name="Fulton R."/>
            <person name="Godfrey J."/>
            <person name="Minx P."/>
            <person name="Mitreva M."/>
            <person name="Roeseler W."/>
            <person name="Tian H."/>
            <person name="Witte H."/>
            <person name="Yang S.P."/>
            <person name="Wilson R.K."/>
            <person name="Sommer R.J."/>
        </authorList>
    </citation>
    <scope>NUCLEOTIDE SEQUENCE [LARGE SCALE GENOMIC DNA]</scope>
    <source>
        <strain evidence="20">PS312</strain>
    </source>
</reference>
<dbReference type="Pfam" id="PF10613">
    <property type="entry name" value="Lig_chan-Glu_bd"/>
    <property type="match status" value="1"/>
</dbReference>
<evidence type="ECO:0000256" key="10">
    <source>
        <dbReference type="ARBA" id="ARBA00023170"/>
    </source>
</evidence>
<feature type="signal peptide" evidence="18">
    <location>
        <begin position="1"/>
        <end position="18"/>
    </location>
</feature>
<evidence type="ECO:0000256" key="17">
    <source>
        <dbReference type="SAM" id="Phobius"/>
    </source>
</evidence>
<keyword evidence="10" id="KW-0675">Receptor</keyword>
<comment type="similarity">
    <text evidence="1">Belongs to the glutamate-gated ion channel (TC 1.A.10.1) family.</text>
</comment>
<organism evidence="19 20">
    <name type="scientific">Pristionchus pacificus</name>
    <name type="common">Parasitic nematode worm</name>
    <dbReference type="NCBI Taxonomy" id="54126"/>
    <lineage>
        <taxon>Eukaryota</taxon>
        <taxon>Metazoa</taxon>
        <taxon>Ecdysozoa</taxon>
        <taxon>Nematoda</taxon>
        <taxon>Chromadorea</taxon>
        <taxon>Rhabditida</taxon>
        <taxon>Rhabditina</taxon>
        <taxon>Diplogasteromorpha</taxon>
        <taxon>Diplogasteroidea</taxon>
        <taxon>Neodiplogasteridae</taxon>
        <taxon>Pristionchus</taxon>
    </lineage>
</organism>
<keyword evidence="5 18" id="KW-0732">Signal</keyword>
<gene>
    <name evidence="19" type="primary">WBGene00103783</name>
</gene>
<keyword evidence="4 17" id="KW-0812">Transmembrane</keyword>
<keyword evidence="20" id="KW-1185">Reference proteome</keyword>
<protein>
    <submittedName>
        <fullName evidence="19">Glr-3</fullName>
    </submittedName>
</protein>
<proteinExistence type="inferred from homology"/>
<feature type="transmembrane region" description="Helical" evidence="17">
    <location>
        <begin position="601"/>
        <end position="622"/>
    </location>
</feature>
<dbReference type="GO" id="GO:0008066">
    <property type="term" value="F:glutamate receptor activity"/>
    <property type="evidence" value="ECO:0000318"/>
    <property type="project" value="GO_Central"/>
</dbReference>
<evidence type="ECO:0000256" key="13">
    <source>
        <dbReference type="ARBA" id="ARBA00023286"/>
    </source>
</evidence>
<dbReference type="FunFam" id="1.10.287.70:FF:000143">
    <property type="entry name" value="Probable glutamate receptor"/>
    <property type="match status" value="1"/>
</dbReference>
<evidence type="ECO:0000256" key="11">
    <source>
        <dbReference type="ARBA" id="ARBA00023180"/>
    </source>
</evidence>
<evidence type="ECO:0000256" key="5">
    <source>
        <dbReference type="ARBA" id="ARBA00022729"/>
    </source>
</evidence>
<dbReference type="SUPFAM" id="SSF53822">
    <property type="entry name" value="Periplasmic binding protein-like I"/>
    <property type="match status" value="1"/>
</dbReference>
<dbReference type="Gene3D" id="3.40.190.10">
    <property type="entry name" value="Periplasmic binding protein-like II"/>
    <property type="match status" value="3"/>
</dbReference>
<accession>A0A2A6CR48</accession>
<keyword evidence="2" id="KW-0813">Transport</keyword>
<dbReference type="GO" id="GO:0005886">
    <property type="term" value="C:plasma membrane"/>
    <property type="evidence" value="ECO:0000318"/>
    <property type="project" value="GO_Central"/>
</dbReference>
<evidence type="ECO:0000256" key="14">
    <source>
        <dbReference type="ARBA" id="ARBA00023303"/>
    </source>
</evidence>
<keyword evidence="13" id="KW-1071">Ligand-gated ion channel</keyword>
<dbReference type="SMART" id="SM00918">
    <property type="entry name" value="Lig_chan-Glu_bd"/>
    <property type="match status" value="1"/>
</dbReference>
<evidence type="ECO:0000256" key="6">
    <source>
        <dbReference type="ARBA" id="ARBA00022989"/>
    </source>
</evidence>
<evidence type="ECO:0000256" key="8">
    <source>
        <dbReference type="ARBA" id="ARBA00023065"/>
    </source>
</evidence>
<dbReference type="InterPro" id="IPR015683">
    <property type="entry name" value="Ionotropic_Glu_rcpt"/>
</dbReference>
<dbReference type="GO" id="GO:0050965">
    <property type="term" value="P:detection of temperature stimulus involved in sensory perception of pain"/>
    <property type="evidence" value="ECO:0007669"/>
    <property type="project" value="EnsemblMetazoa"/>
</dbReference>
<dbReference type="Pfam" id="PF01094">
    <property type="entry name" value="ANF_receptor"/>
    <property type="match status" value="1"/>
</dbReference>
<evidence type="ECO:0000256" key="2">
    <source>
        <dbReference type="ARBA" id="ARBA00022448"/>
    </source>
</evidence>
<dbReference type="PANTHER" id="PTHR18966">
    <property type="entry name" value="IONOTROPIC GLUTAMATE RECEPTOR"/>
    <property type="match status" value="1"/>
</dbReference>
<dbReference type="FunFam" id="3.40.190.10:FF:000255">
    <property type="entry name" value="GLutamate Receptor family (AMPA)"/>
    <property type="match status" value="1"/>
</dbReference>
<evidence type="ECO:0000256" key="7">
    <source>
        <dbReference type="ARBA" id="ARBA00023018"/>
    </source>
</evidence>
<keyword evidence="6 17" id="KW-1133">Transmembrane helix</keyword>
<keyword evidence="11" id="KW-0325">Glycoprotein</keyword>